<accession>A0A172ZEQ0</accession>
<reference evidence="1 2" key="2">
    <citation type="journal article" date="2016" name="Int. J. Syst. Evol. Microbiol.">
        <title>Paenibacillus bovis sp. nov., isolated from raw yak (Bos grunniens) milk.</title>
        <authorList>
            <person name="Gao C."/>
            <person name="Han J."/>
            <person name="Liu Z."/>
            <person name="Xu X."/>
            <person name="Hang F."/>
            <person name="Wu Z."/>
        </authorList>
    </citation>
    <scope>NUCLEOTIDE SEQUENCE [LARGE SCALE GENOMIC DNA]</scope>
    <source>
        <strain evidence="1 2">BD3526</strain>
    </source>
</reference>
<dbReference type="EMBL" id="CP013023">
    <property type="protein sequence ID" value="ANF95852.1"/>
    <property type="molecule type" value="Genomic_DNA"/>
</dbReference>
<dbReference type="STRING" id="1616788.AR543_07420"/>
<dbReference type="Proteomes" id="UP000078148">
    <property type="component" value="Chromosome"/>
</dbReference>
<protein>
    <submittedName>
        <fullName evidence="1">Aldolase</fullName>
    </submittedName>
</protein>
<dbReference type="InterPro" id="IPR027417">
    <property type="entry name" value="P-loop_NTPase"/>
</dbReference>
<dbReference type="KEGG" id="pbv:AR543_07420"/>
<reference evidence="2" key="1">
    <citation type="submission" date="2015-10" db="EMBL/GenBank/DDBJ databases">
        <title>Genome of Paenibacillus bovis sp. nov.</title>
        <authorList>
            <person name="Wu Z."/>
            <person name="Gao C."/>
            <person name="Liu Z."/>
            <person name="Zheng H."/>
        </authorList>
    </citation>
    <scope>NUCLEOTIDE SEQUENCE [LARGE SCALE GENOMIC DNA]</scope>
    <source>
        <strain evidence="2">BD3526</strain>
    </source>
</reference>
<proteinExistence type="predicted"/>
<dbReference type="Gene3D" id="3.40.50.300">
    <property type="entry name" value="P-loop containing nucleotide triphosphate hydrolases"/>
    <property type="match status" value="1"/>
</dbReference>
<keyword evidence="2" id="KW-1185">Reference proteome</keyword>
<evidence type="ECO:0000313" key="2">
    <source>
        <dbReference type="Proteomes" id="UP000078148"/>
    </source>
</evidence>
<dbReference type="SUPFAM" id="SSF52540">
    <property type="entry name" value="P-loop containing nucleoside triphosphate hydrolases"/>
    <property type="match status" value="1"/>
</dbReference>
<gene>
    <name evidence="1" type="ORF">AR543_07420</name>
</gene>
<sequence>MNTIQQTVYQAFGLRIKSEISLPELQQVNNTNRSADVTVRFADLSQWAGAIATRETNFTMQPPGFMFQMPDTGIFCIHEGNSITIDPAPQVSEAKLRLFVLGTCMGILLMQRDIFPLHGSALMIEGQAYAFVGHSGAGKSTLAATFMQAGYPLISDDVIAVNYENGVPHVYPAYPQQKLWQESLNHFGISSDQYSTLHDEYDKFAIPVGDQFYNQPVPLAGIFELVKTDEPEAKITELNRLERLHIMLAHTFRGAIVPRLGLKQRHFSQVAALAGELDAYQIHRSTTAFTAPAIMEKVVQIIQSQNHAASRSGSNS</sequence>
<dbReference type="SUPFAM" id="SSF53795">
    <property type="entry name" value="PEP carboxykinase-like"/>
    <property type="match status" value="1"/>
</dbReference>
<evidence type="ECO:0000313" key="1">
    <source>
        <dbReference type="EMBL" id="ANF95852.1"/>
    </source>
</evidence>
<organism evidence="1 2">
    <name type="scientific">Paenibacillus bovis</name>
    <dbReference type="NCBI Taxonomy" id="1616788"/>
    <lineage>
        <taxon>Bacteria</taxon>
        <taxon>Bacillati</taxon>
        <taxon>Bacillota</taxon>
        <taxon>Bacilli</taxon>
        <taxon>Bacillales</taxon>
        <taxon>Paenibacillaceae</taxon>
        <taxon>Paenibacillus</taxon>
    </lineage>
</organism>
<dbReference type="AlphaFoldDB" id="A0A172ZEQ0"/>
<name>A0A172ZEQ0_9BACL</name>